<evidence type="ECO:0000256" key="1">
    <source>
        <dbReference type="PIRNR" id="PIRNR006386"/>
    </source>
</evidence>
<dbReference type="InterPro" id="IPR036249">
    <property type="entry name" value="Thioredoxin-like_sf"/>
</dbReference>
<evidence type="ECO:0000259" key="2">
    <source>
        <dbReference type="Pfam" id="PF01323"/>
    </source>
</evidence>
<dbReference type="CDD" id="cd03022">
    <property type="entry name" value="DsbA_HCCA_Iso"/>
    <property type="match status" value="1"/>
</dbReference>
<keyword evidence="1 3" id="KW-0413">Isomerase</keyword>
<evidence type="ECO:0000313" key="4">
    <source>
        <dbReference type="Proteomes" id="UP001500392"/>
    </source>
</evidence>
<dbReference type="RefSeq" id="WP_344934425.1">
    <property type="nucleotide sequence ID" value="NZ_BAABDM010000002.1"/>
</dbReference>
<dbReference type="PANTHER" id="PTHR42943">
    <property type="entry name" value="GLUTATHIONE S-TRANSFERASE KAPPA"/>
    <property type="match status" value="1"/>
</dbReference>
<dbReference type="InterPro" id="IPR044087">
    <property type="entry name" value="NahD-like"/>
</dbReference>
<evidence type="ECO:0000313" key="3">
    <source>
        <dbReference type="EMBL" id="GAA4093149.1"/>
    </source>
</evidence>
<reference evidence="4" key="1">
    <citation type="journal article" date="2019" name="Int. J. Syst. Evol. Microbiol.">
        <title>The Global Catalogue of Microorganisms (GCM) 10K type strain sequencing project: providing services to taxonomists for standard genome sequencing and annotation.</title>
        <authorList>
            <consortium name="The Broad Institute Genomics Platform"/>
            <consortium name="The Broad Institute Genome Sequencing Center for Infectious Disease"/>
            <person name="Wu L."/>
            <person name="Ma J."/>
        </authorList>
    </citation>
    <scope>NUCLEOTIDE SEQUENCE [LARGE SCALE GENOMIC DNA]</scope>
    <source>
        <strain evidence="4">JCM 17304</strain>
    </source>
</reference>
<dbReference type="PANTHER" id="PTHR42943:SF2">
    <property type="entry name" value="GLUTATHIONE S-TRANSFERASE KAPPA 1"/>
    <property type="match status" value="1"/>
</dbReference>
<comment type="similarity">
    <text evidence="1">Belongs to the GST superfamily. NadH family.</text>
</comment>
<sequence>MAKEIEFFFDLSSPWTCLAFHNIQPLAKRNGATIIWRPFLVGGVHNNVNEAYVEARANNMASPKWQQLGQSLMDWSAWSGVTMNFPSVHHPLRSVNAMRFCCALEGKQTDLFRFMTAAFDAYYTEQRNIDDPNVLTEIANELGLDGKTLLALSQNPNIKDQLRSNTDEAISRGAFGSPSIFVPFGDGQRLYFGNDQLPLVEWALKDGVA</sequence>
<dbReference type="InterPro" id="IPR001853">
    <property type="entry name" value="DSBA-like_thioredoxin_dom"/>
</dbReference>
<comment type="caution">
    <text evidence="3">The sequence shown here is derived from an EMBL/GenBank/DDBJ whole genome shotgun (WGS) entry which is preliminary data.</text>
</comment>
<organism evidence="3 4">
    <name type="scientific">Zhongshania borealis</name>
    <dbReference type="NCBI Taxonomy" id="889488"/>
    <lineage>
        <taxon>Bacteria</taxon>
        <taxon>Pseudomonadati</taxon>
        <taxon>Pseudomonadota</taxon>
        <taxon>Gammaproteobacteria</taxon>
        <taxon>Cellvibrionales</taxon>
        <taxon>Spongiibacteraceae</taxon>
        <taxon>Zhongshania</taxon>
    </lineage>
</organism>
<accession>A0ABP7WNQ8</accession>
<dbReference type="EC" id="5.99.1.4" evidence="1"/>
<dbReference type="GO" id="GO:0016853">
    <property type="term" value="F:isomerase activity"/>
    <property type="evidence" value="ECO:0007669"/>
    <property type="project" value="UniProtKB-KW"/>
</dbReference>
<dbReference type="Gene3D" id="3.40.30.10">
    <property type="entry name" value="Glutaredoxin"/>
    <property type="match status" value="1"/>
</dbReference>
<dbReference type="InterPro" id="IPR051924">
    <property type="entry name" value="GST_Kappa/NadH"/>
</dbReference>
<dbReference type="Proteomes" id="UP001500392">
    <property type="component" value="Unassembled WGS sequence"/>
</dbReference>
<keyword evidence="4" id="KW-1185">Reference proteome</keyword>
<feature type="domain" description="DSBA-like thioredoxin" evidence="2">
    <location>
        <begin position="5"/>
        <end position="204"/>
    </location>
</feature>
<dbReference type="InterPro" id="IPR014440">
    <property type="entry name" value="HCCAis_GSTk"/>
</dbReference>
<dbReference type="EMBL" id="BAABDM010000002">
    <property type="protein sequence ID" value="GAA4093149.1"/>
    <property type="molecule type" value="Genomic_DNA"/>
</dbReference>
<name>A0ABP7WNQ8_9GAMM</name>
<protein>
    <recommendedName>
        <fullName evidence="1">2-hydroxychromene-2-carboxylate isomerase</fullName>
        <ecNumber evidence="1">5.99.1.4</ecNumber>
    </recommendedName>
</protein>
<dbReference type="Pfam" id="PF01323">
    <property type="entry name" value="DSBA"/>
    <property type="match status" value="1"/>
</dbReference>
<dbReference type="SUPFAM" id="SSF52833">
    <property type="entry name" value="Thioredoxin-like"/>
    <property type="match status" value="1"/>
</dbReference>
<gene>
    <name evidence="3" type="ORF">GCM10022414_16070</name>
</gene>
<comment type="catalytic activity">
    <reaction evidence="1">
        <text>2-hydroxychromene-2-carboxylate = (3E)-4-(2-hydroxyphenyl)-2-oxobut-3-enoate</text>
        <dbReference type="Rhea" id="RHEA:27401"/>
        <dbReference type="ChEBI" id="CHEBI:59350"/>
        <dbReference type="ChEBI" id="CHEBI:59353"/>
        <dbReference type="EC" id="5.99.1.4"/>
    </reaction>
</comment>
<proteinExistence type="inferred from homology"/>
<dbReference type="PIRSF" id="PIRSF006386">
    <property type="entry name" value="HCCAis_GSTk"/>
    <property type="match status" value="1"/>
</dbReference>